<evidence type="ECO:0000259" key="1">
    <source>
        <dbReference type="Pfam" id="PF13452"/>
    </source>
</evidence>
<dbReference type="RefSeq" id="WP_146300705.1">
    <property type="nucleotide sequence ID" value="NZ_CP042301.2"/>
</dbReference>
<dbReference type="OrthoDB" id="9797938at2"/>
<organism evidence="2 3">
    <name type="scientific">Nitratireductor mangrovi</name>
    <dbReference type="NCBI Taxonomy" id="2599600"/>
    <lineage>
        <taxon>Bacteria</taxon>
        <taxon>Pseudomonadati</taxon>
        <taxon>Pseudomonadota</taxon>
        <taxon>Alphaproteobacteria</taxon>
        <taxon>Hyphomicrobiales</taxon>
        <taxon>Phyllobacteriaceae</taxon>
        <taxon>Nitratireductor</taxon>
    </lineage>
</organism>
<sequence length="155" mass="17288">MSLDAKLGIGETVDLGSHTFQAGEIKEFASKYDPQRFHIDEEAAARSVFGRLCASGWHTISMWMKHNAASFPATVERSRQWGTPIEFGPAAGLRDLKWLKPVYVGDTITFTRTPRAHRALATRPGWRMLTTDNAAINQNGETVMTFTTMVLMKAE</sequence>
<dbReference type="CDD" id="cd03454">
    <property type="entry name" value="YdeM"/>
    <property type="match status" value="1"/>
</dbReference>
<evidence type="ECO:0000313" key="3">
    <source>
        <dbReference type="Proteomes" id="UP000321389"/>
    </source>
</evidence>
<dbReference type="EMBL" id="CP042301">
    <property type="protein sequence ID" value="QDZ02064.1"/>
    <property type="molecule type" value="Genomic_DNA"/>
</dbReference>
<dbReference type="Pfam" id="PF13452">
    <property type="entry name" value="FAS1_DH_region"/>
    <property type="match status" value="1"/>
</dbReference>
<reference evidence="2" key="1">
    <citation type="submission" date="2020-04" db="EMBL/GenBank/DDBJ databases">
        <title>Nitratireductor sp. nov. isolated from mangrove soil.</title>
        <authorList>
            <person name="Ye Y."/>
        </authorList>
    </citation>
    <scope>NUCLEOTIDE SEQUENCE</scope>
    <source>
        <strain evidence="2">SY7</strain>
    </source>
</reference>
<dbReference type="KEGG" id="niy:FQ775_17680"/>
<gene>
    <name evidence="2" type="ORF">FQ775_17680</name>
</gene>
<keyword evidence="3" id="KW-1185">Reference proteome</keyword>
<evidence type="ECO:0000313" key="2">
    <source>
        <dbReference type="EMBL" id="QDZ02064.1"/>
    </source>
</evidence>
<dbReference type="SUPFAM" id="SSF54637">
    <property type="entry name" value="Thioesterase/thiol ester dehydrase-isomerase"/>
    <property type="match status" value="1"/>
</dbReference>
<proteinExistence type="predicted"/>
<dbReference type="Gene3D" id="3.10.129.10">
    <property type="entry name" value="Hotdog Thioesterase"/>
    <property type="match status" value="1"/>
</dbReference>
<dbReference type="AlphaFoldDB" id="A0A5B8L236"/>
<name>A0A5B8L236_9HYPH</name>
<accession>A0A5B8L236</accession>
<protein>
    <submittedName>
        <fullName evidence="2">MaoC family dehydratase</fullName>
    </submittedName>
</protein>
<dbReference type="InterPro" id="IPR039569">
    <property type="entry name" value="FAS1-like_DH_region"/>
</dbReference>
<feature type="domain" description="FAS1-like dehydratase" evidence="1">
    <location>
        <begin position="9"/>
        <end position="145"/>
    </location>
</feature>
<dbReference type="Proteomes" id="UP000321389">
    <property type="component" value="Chromosome"/>
</dbReference>
<dbReference type="InterPro" id="IPR029069">
    <property type="entry name" value="HotDog_dom_sf"/>
</dbReference>